<dbReference type="EMBL" id="BARU01021131">
    <property type="protein sequence ID" value="GAH57080.1"/>
    <property type="molecule type" value="Genomic_DNA"/>
</dbReference>
<organism evidence="1">
    <name type="scientific">marine sediment metagenome</name>
    <dbReference type="NCBI Taxonomy" id="412755"/>
    <lineage>
        <taxon>unclassified sequences</taxon>
        <taxon>metagenomes</taxon>
        <taxon>ecological metagenomes</taxon>
    </lineage>
</organism>
<proteinExistence type="predicted"/>
<accession>X1HJ56</accession>
<dbReference type="SUPFAM" id="SSF48452">
    <property type="entry name" value="TPR-like"/>
    <property type="match status" value="1"/>
</dbReference>
<feature type="non-terminal residue" evidence="1">
    <location>
        <position position="1"/>
    </location>
</feature>
<sequence>SIVREVYGEKHPHVATTLRNLGLAWCALGDAKKAIRYSEQALSIDKEVYGDRHPDVARDLNNLGAAWNALGDAKKAIAYFQEAYEIFREVYGDEHPDTMNTEKWLNSLRNKKKSRDCP</sequence>
<dbReference type="Pfam" id="PF13424">
    <property type="entry name" value="TPR_12"/>
    <property type="match status" value="1"/>
</dbReference>
<dbReference type="InterPro" id="IPR019734">
    <property type="entry name" value="TPR_rpt"/>
</dbReference>
<dbReference type="AlphaFoldDB" id="X1HJ56"/>
<dbReference type="Gene3D" id="1.25.40.10">
    <property type="entry name" value="Tetratricopeptide repeat domain"/>
    <property type="match status" value="1"/>
</dbReference>
<dbReference type="InterPro" id="IPR011990">
    <property type="entry name" value="TPR-like_helical_dom_sf"/>
</dbReference>
<name>X1HJ56_9ZZZZ</name>
<dbReference type="PROSITE" id="PS50005">
    <property type="entry name" value="TPR"/>
    <property type="match status" value="2"/>
</dbReference>
<reference evidence="1" key="1">
    <citation type="journal article" date="2014" name="Front. Microbiol.">
        <title>High frequency of phylogenetically diverse reductive dehalogenase-homologous genes in deep subseafloor sedimentary metagenomes.</title>
        <authorList>
            <person name="Kawai M."/>
            <person name="Futagami T."/>
            <person name="Toyoda A."/>
            <person name="Takaki Y."/>
            <person name="Nishi S."/>
            <person name="Hori S."/>
            <person name="Arai W."/>
            <person name="Tsubouchi T."/>
            <person name="Morono Y."/>
            <person name="Uchiyama I."/>
            <person name="Ito T."/>
            <person name="Fujiyama A."/>
            <person name="Inagaki F."/>
            <person name="Takami H."/>
        </authorList>
    </citation>
    <scope>NUCLEOTIDE SEQUENCE</scope>
    <source>
        <strain evidence="1">Expedition CK06-06</strain>
    </source>
</reference>
<gene>
    <name evidence="1" type="ORF">S03H2_34610</name>
</gene>
<dbReference type="PANTHER" id="PTHR19959:SF119">
    <property type="entry name" value="FUNGAL LIPASE-LIKE DOMAIN-CONTAINING PROTEIN"/>
    <property type="match status" value="1"/>
</dbReference>
<protein>
    <submittedName>
        <fullName evidence="1">Uncharacterized protein</fullName>
    </submittedName>
</protein>
<dbReference type="PANTHER" id="PTHR19959">
    <property type="entry name" value="KINESIN LIGHT CHAIN"/>
    <property type="match status" value="1"/>
</dbReference>
<dbReference type="Pfam" id="PF13374">
    <property type="entry name" value="TPR_10"/>
    <property type="match status" value="1"/>
</dbReference>
<evidence type="ECO:0000313" key="1">
    <source>
        <dbReference type="EMBL" id="GAH57080.1"/>
    </source>
</evidence>
<comment type="caution">
    <text evidence="1">The sequence shown here is derived from an EMBL/GenBank/DDBJ whole genome shotgun (WGS) entry which is preliminary data.</text>
</comment>
<dbReference type="SMART" id="SM00028">
    <property type="entry name" value="TPR"/>
    <property type="match status" value="2"/>
</dbReference>